<name>A0A1H9IT34_9ACTN</name>
<proteinExistence type="predicted"/>
<dbReference type="Pfam" id="PF08940">
    <property type="entry name" value="DUF1918"/>
    <property type="match status" value="1"/>
</dbReference>
<reference evidence="3 4" key="1">
    <citation type="submission" date="2016-10" db="EMBL/GenBank/DDBJ databases">
        <authorList>
            <person name="de Groot N.N."/>
        </authorList>
    </citation>
    <scope>NUCLEOTIDE SEQUENCE [LARGE SCALE GENOMIC DNA]</scope>
    <source>
        <strain evidence="3 4">CGMCC 4.3519</strain>
    </source>
</reference>
<feature type="compositionally biased region" description="Basic and acidic residues" evidence="1">
    <location>
        <begin position="56"/>
        <end position="73"/>
    </location>
</feature>
<evidence type="ECO:0000259" key="2">
    <source>
        <dbReference type="Pfam" id="PF08940"/>
    </source>
</evidence>
<dbReference type="Proteomes" id="UP000199055">
    <property type="component" value="Unassembled WGS sequence"/>
</dbReference>
<organism evidence="3 4">
    <name type="scientific">Streptomyces radiopugnans</name>
    <dbReference type="NCBI Taxonomy" id="403935"/>
    <lineage>
        <taxon>Bacteria</taxon>
        <taxon>Bacillati</taxon>
        <taxon>Actinomycetota</taxon>
        <taxon>Actinomycetes</taxon>
        <taxon>Kitasatosporales</taxon>
        <taxon>Streptomycetaceae</taxon>
        <taxon>Streptomyces</taxon>
    </lineage>
</organism>
<dbReference type="EMBL" id="FOET01000015">
    <property type="protein sequence ID" value="SEQ77724.1"/>
    <property type="molecule type" value="Genomic_DNA"/>
</dbReference>
<protein>
    <recommendedName>
        <fullName evidence="2">DUF1918 domain-containing protein</fullName>
    </recommendedName>
</protein>
<dbReference type="AlphaFoldDB" id="A0A1H9IT34"/>
<evidence type="ECO:0000313" key="3">
    <source>
        <dbReference type="EMBL" id="SEQ77724.1"/>
    </source>
</evidence>
<keyword evidence="4" id="KW-1185">Reference proteome</keyword>
<dbReference type="Gene3D" id="2.30.30.440">
    <property type="entry name" value="Domain of unknown function DUF1918"/>
    <property type="match status" value="1"/>
</dbReference>
<feature type="domain" description="DUF1918" evidence="2">
    <location>
        <begin position="1"/>
        <end position="57"/>
    </location>
</feature>
<sequence length="73" mass="8214">MQANVGDLLLVHGRFVGQHERVAEIIEVLGTNGEPPYRVRFEDGHETVMSPGPDSVVRHHGEPLLEHGEPRRR</sequence>
<dbReference type="InterPro" id="IPR015035">
    <property type="entry name" value="DUF1918"/>
</dbReference>
<dbReference type="SUPFAM" id="SSF50118">
    <property type="entry name" value="Cell growth inhibitor/plasmid maintenance toxic component"/>
    <property type="match status" value="1"/>
</dbReference>
<accession>A0A1H9IT34</accession>
<evidence type="ECO:0000256" key="1">
    <source>
        <dbReference type="SAM" id="MobiDB-lite"/>
    </source>
</evidence>
<dbReference type="STRING" id="403935.SAMN05216481_11548"/>
<gene>
    <name evidence="3" type="ORF">SAMN05216481_11548</name>
</gene>
<evidence type="ECO:0000313" key="4">
    <source>
        <dbReference type="Proteomes" id="UP000199055"/>
    </source>
</evidence>
<dbReference type="RefSeq" id="WP_093662414.1">
    <property type="nucleotide sequence ID" value="NZ_FOET01000015.1"/>
</dbReference>
<feature type="region of interest" description="Disordered" evidence="1">
    <location>
        <begin position="45"/>
        <end position="73"/>
    </location>
</feature>